<evidence type="ECO:0000313" key="2">
    <source>
        <dbReference type="Proteomes" id="UP000533598"/>
    </source>
</evidence>
<sequence length="206" mass="22064">MTAPRGLAFCGVTGAGKSTLTTAVVRRLAAGGHSAVLLQNKLLQSPGAEVFATDGAEGLRGFLAAQARRCAAALELLGPAGYLVCESLGVNLLVECGLEDSALLSEVDSARAELGIVLVRLHFGAEQVLERSVLSTVRHRGPGWQRYLRRFGPDPLSQAAEFRRRREQVDRHFQHSAEPKMSISTESMAWDAIADQLRTALTGGTK</sequence>
<organism evidence="1 2">
    <name type="scientific">Crossiella cryophila</name>
    <dbReference type="NCBI Taxonomy" id="43355"/>
    <lineage>
        <taxon>Bacteria</taxon>
        <taxon>Bacillati</taxon>
        <taxon>Actinomycetota</taxon>
        <taxon>Actinomycetes</taxon>
        <taxon>Pseudonocardiales</taxon>
        <taxon>Pseudonocardiaceae</taxon>
        <taxon>Crossiella</taxon>
    </lineage>
</organism>
<dbReference type="EMBL" id="JACHMH010000001">
    <property type="protein sequence ID" value="MBB4678784.1"/>
    <property type="molecule type" value="Genomic_DNA"/>
</dbReference>
<dbReference type="Gene3D" id="3.40.50.300">
    <property type="entry name" value="P-loop containing nucleotide triphosphate hydrolases"/>
    <property type="match status" value="1"/>
</dbReference>
<keyword evidence="2" id="KW-1185">Reference proteome</keyword>
<name>A0A7W7CFY9_9PSEU</name>
<dbReference type="Proteomes" id="UP000533598">
    <property type="component" value="Unassembled WGS sequence"/>
</dbReference>
<accession>A0A7W7CFY9</accession>
<evidence type="ECO:0000313" key="1">
    <source>
        <dbReference type="EMBL" id="MBB4678784.1"/>
    </source>
</evidence>
<dbReference type="RefSeq" id="WP_185004614.1">
    <property type="nucleotide sequence ID" value="NZ_BAAAUI010000087.1"/>
</dbReference>
<dbReference type="AlphaFoldDB" id="A0A7W7CFY9"/>
<gene>
    <name evidence="1" type="ORF">HNR67_004902</name>
</gene>
<dbReference type="InterPro" id="IPR027417">
    <property type="entry name" value="P-loop_NTPase"/>
</dbReference>
<evidence type="ECO:0008006" key="3">
    <source>
        <dbReference type="Google" id="ProtNLM"/>
    </source>
</evidence>
<comment type="caution">
    <text evidence="1">The sequence shown here is derived from an EMBL/GenBank/DDBJ whole genome shotgun (WGS) entry which is preliminary data.</text>
</comment>
<reference evidence="1 2" key="1">
    <citation type="submission" date="2020-08" db="EMBL/GenBank/DDBJ databases">
        <title>Sequencing the genomes of 1000 actinobacteria strains.</title>
        <authorList>
            <person name="Klenk H.-P."/>
        </authorList>
    </citation>
    <scope>NUCLEOTIDE SEQUENCE [LARGE SCALE GENOMIC DNA]</scope>
    <source>
        <strain evidence="1 2">DSM 44230</strain>
    </source>
</reference>
<proteinExistence type="predicted"/>
<dbReference type="SUPFAM" id="SSF52540">
    <property type="entry name" value="P-loop containing nucleoside triphosphate hydrolases"/>
    <property type="match status" value="1"/>
</dbReference>
<protein>
    <recommendedName>
        <fullName evidence="3">Dephospho-CoA kinase</fullName>
    </recommendedName>
</protein>